<sequence length="112" mass="12977">RLSKEREIVPRPSARHGYRTPKSSRLCILVPESRTITLLYWLILVTFCPIKSNLMLSSIKPNTMQQTHLAKPRLLNTGPLFVQSSFEMIINRGDPQSVQNGVFERRIFQHFV</sequence>
<keyword evidence="1" id="KW-1185">Reference proteome</keyword>
<accession>A0A915IZA7</accession>
<evidence type="ECO:0000313" key="1">
    <source>
        <dbReference type="Proteomes" id="UP000887565"/>
    </source>
</evidence>
<protein>
    <submittedName>
        <fullName evidence="2">Uncharacterized protein</fullName>
    </submittedName>
</protein>
<reference evidence="2" key="1">
    <citation type="submission" date="2022-11" db="UniProtKB">
        <authorList>
            <consortium name="WormBaseParasite"/>
        </authorList>
    </citation>
    <scope>IDENTIFICATION</scope>
</reference>
<organism evidence="1 2">
    <name type="scientific">Romanomermis culicivorax</name>
    <name type="common">Nematode worm</name>
    <dbReference type="NCBI Taxonomy" id="13658"/>
    <lineage>
        <taxon>Eukaryota</taxon>
        <taxon>Metazoa</taxon>
        <taxon>Ecdysozoa</taxon>
        <taxon>Nematoda</taxon>
        <taxon>Enoplea</taxon>
        <taxon>Dorylaimia</taxon>
        <taxon>Mermithida</taxon>
        <taxon>Mermithoidea</taxon>
        <taxon>Mermithidae</taxon>
        <taxon>Romanomermis</taxon>
    </lineage>
</organism>
<name>A0A915IZA7_ROMCU</name>
<dbReference type="Proteomes" id="UP000887565">
    <property type="component" value="Unplaced"/>
</dbReference>
<dbReference type="AlphaFoldDB" id="A0A915IZA7"/>
<evidence type="ECO:0000313" key="2">
    <source>
        <dbReference type="WBParaSite" id="nRc.2.0.1.t18771-RA"/>
    </source>
</evidence>
<proteinExistence type="predicted"/>
<dbReference type="WBParaSite" id="nRc.2.0.1.t18771-RA">
    <property type="protein sequence ID" value="nRc.2.0.1.t18771-RA"/>
    <property type="gene ID" value="nRc.2.0.1.g18771"/>
</dbReference>